<accession>A0ABD1UV08</accession>
<reference evidence="4" key="1">
    <citation type="submission" date="2024-07" db="EMBL/GenBank/DDBJ databases">
        <title>Two chromosome-level genome assemblies of Korean endemic species Abeliophyllum distichum and Forsythia ovata (Oleaceae).</title>
        <authorList>
            <person name="Jang H."/>
        </authorList>
    </citation>
    <scope>NUCLEOTIDE SEQUENCE [LARGE SCALE GENOMIC DNA]</scope>
</reference>
<sequence length="896" mass="97515">MVTLKELAAASKILGGSAGELAEESETVDHSGLKLGENGFRVSELKKIDGNEENGAENANFVSSDDKSVSVREEECNQNGINLIVDVLGSLDGGDENKNFFENNSGEDSSAENRGGLNITCVIDITGGDYKEEEDGQVVEKQEHGFCVGDFVWGKIKSHPWWPGQIYDPQHASDFAVKHSKSGSLLVGFFGDGSGSWCLPAQLIPFANNFEEMSKESSSKSFVNAVQRSIDEVGRVLESEMTCKCIAKKSKVDLARPLVVNAGLKAGVLEPEVDVNHLSVPRYKPAEVLAKVVNLAQAVSISNMLELAVLKSWLSAFYRAKGSYKLPVYYEPHQIEGLEDTSEIGDVVANGFGVPIEVPILGPLEDDWLSSPSTGTGKFPATSRDKNYHRRKQKSVAELMGETSEIKPKNKKKTMANEGTDSVKSTSTTRKKSTTTDGEDSGSPGPSSTGRKGRKRKSQISGTSRIMMNKVSNSESVDVGCVKGINGGPLSSTLRVNEISAVENSIGEEGNEEPQKAAIPRERKKSKYLSPPYTNLKWRAGNLSSKGESEIESEKIAKIARVGECMTKADGDLFPSPSISNPVSEKILPSRQRKGIDSSRDTSLQQDENDLKKIFDTLDVDASGNGVLSKVQSAAVDPLYLSKEGSLSMIQEFFSAFRSSIYLDGSNYKEFHGRRRGKKRELLHSDPENQGNGPRETEAMTSNPQGRTKKIEEANCYTTKLKKTARVSGTKSSTQEIDKSASSASLVITYSPGFTLPSKDDIIRMFSMFGSLNEKETNLVTDSNTVQVEYVKNSDAEEAFRSSVNEGMFGSAPHNCRLLHSSATSEKPNSSLLADDVISDMGFINQKLEMMTRVLENCDCKISPEKSSLKDEMKHLLEKVGTAVDKVRTMAEATSS</sequence>
<evidence type="ECO:0000313" key="3">
    <source>
        <dbReference type="EMBL" id="KAL2528897.1"/>
    </source>
</evidence>
<evidence type="ECO:0000256" key="1">
    <source>
        <dbReference type="SAM" id="MobiDB-lite"/>
    </source>
</evidence>
<comment type="caution">
    <text evidence="3">The sequence shown here is derived from an EMBL/GenBank/DDBJ whole genome shotgun (WGS) entry which is preliminary data.</text>
</comment>
<feature type="compositionally biased region" description="Low complexity" evidence="1">
    <location>
        <begin position="441"/>
        <end position="450"/>
    </location>
</feature>
<dbReference type="SMART" id="SM00293">
    <property type="entry name" value="PWWP"/>
    <property type="match status" value="1"/>
</dbReference>
<gene>
    <name evidence="3" type="ORF">Fot_21498</name>
</gene>
<organism evidence="3 4">
    <name type="scientific">Forsythia ovata</name>
    <dbReference type="NCBI Taxonomy" id="205694"/>
    <lineage>
        <taxon>Eukaryota</taxon>
        <taxon>Viridiplantae</taxon>
        <taxon>Streptophyta</taxon>
        <taxon>Embryophyta</taxon>
        <taxon>Tracheophyta</taxon>
        <taxon>Spermatophyta</taxon>
        <taxon>Magnoliopsida</taxon>
        <taxon>eudicotyledons</taxon>
        <taxon>Gunneridae</taxon>
        <taxon>Pentapetalae</taxon>
        <taxon>asterids</taxon>
        <taxon>lamiids</taxon>
        <taxon>Lamiales</taxon>
        <taxon>Oleaceae</taxon>
        <taxon>Forsythieae</taxon>
        <taxon>Forsythia</taxon>
    </lineage>
</organism>
<dbReference type="PANTHER" id="PTHR10688">
    <property type="entry name" value="PWWP DOMAIN-CONTAINING PROTEIN"/>
    <property type="match status" value="1"/>
</dbReference>
<dbReference type="AlphaFoldDB" id="A0ABD1UV08"/>
<dbReference type="EMBL" id="JBFOLJ010000006">
    <property type="protein sequence ID" value="KAL2528897.1"/>
    <property type="molecule type" value="Genomic_DNA"/>
</dbReference>
<feature type="region of interest" description="Disordered" evidence="1">
    <location>
        <begin position="572"/>
        <end position="608"/>
    </location>
</feature>
<feature type="compositionally biased region" description="Polar residues" evidence="1">
    <location>
        <begin position="459"/>
        <end position="470"/>
    </location>
</feature>
<protein>
    <submittedName>
        <fullName evidence="3">Tudor/PWWP/MBT superfamily protein</fullName>
    </submittedName>
</protein>
<dbReference type="Pfam" id="PF00855">
    <property type="entry name" value="PWWP"/>
    <property type="match status" value="1"/>
</dbReference>
<evidence type="ECO:0000313" key="4">
    <source>
        <dbReference type="Proteomes" id="UP001604277"/>
    </source>
</evidence>
<dbReference type="Proteomes" id="UP001604277">
    <property type="component" value="Unassembled WGS sequence"/>
</dbReference>
<proteinExistence type="predicted"/>
<feature type="domain" description="PWWP" evidence="2">
    <location>
        <begin position="148"/>
        <end position="209"/>
    </location>
</feature>
<dbReference type="InterPro" id="IPR052657">
    <property type="entry name" value="PDP_family_Arabidopsis"/>
</dbReference>
<feature type="region of interest" description="Disordered" evidence="1">
    <location>
        <begin position="505"/>
        <end position="525"/>
    </location>
</feature>
<name>A0ABD1UV08_9LAMI</name>
<dbReference type="Gene3D" id="2.30.30.140">
    <property type="match status" value="1"/>
</dbReference>
<feature type="region of interest" description="Disordered" evidence="1">
    <location>
        <begin position="369"/>
        <end position="470"/>
    </location>
</feature>
<dbReference type="PANTHER" id="PTHR10688:SF3">
    <property type="entry name" value="PWWP DOMAIN-CONTAINING PROTEIN 6"/>
    <property type="match status" value="1"/>
</dbReference>
<feature type="region of interest" description="Disordered" evidence="1">
    <location>
        <begin position="673"/>
        <end position="707"/>
    </location>
</feature>
<dbReference type="PROSITE" id="PS50812">
    <property type="entry name" value="PWWP"/>
    <property type="match status" value="1"/>
</dbReference>
<dbReference type="CDD" id="cd05162">
    <property type="entry name" value="PWWP"/>
    <property type="match status" value="1"/>
</dbReference>
<dbReference type="SUPFAM" id="SSF63748">
    <property type="entry name" value="Tudor/PWWP/MBT"/>
    <property type="match status" value="1"/>
</dbReference>
<evidence type="ECO:0000259" key="2">
    <source>
        <dbReference type="PROSITE" id="PS50812"/>
    </source>
</evidence>
<keyword evidence="4" id="KW-1185">Reference proteome</keyword>
<dbReference type="InterPro" id="IPR000313">
    <property type="entry name" value="PWWP_dom"/>
</dbReference>